<proteinExistence type="predicted"/>
<sequence>MRATDPTLEIYTDYGNKLLAQDTRRTQLHKALIASVPQQIADASTKLDQQELELLRDLTIGVLDTSQAQQFLSRIPTVGELVPKARLAELDGPQS</sequence>
<keyword evidence="2" id="KW-1185">Reference proteome</keyword>
<dbReference type="Proteomes" id="UP000077342">
    <property type="component" value="Unassembled WGS sequence"/>
</dbReference>
<dbReference type="EMBL" id="LWCI01000100">
    <property type="protein sequence ID" value="KZS63056.1"/>
    <property type="molecule type" value="Genomic_DNA"/>
</dbReference>
<gene>
    <name evidence="1" type="ORF">A4G28_04275</name>
</gene>
<evidence type="ECO:0000313" key="2">
    <source>
        <dbReference type="Proteomes" id="UP000077342"/>
    </source>
</evidence>
<reference evidence="2" key="1">
    <citation type="submission" date="2016-04" db="EMBL/GenBank/DDBJ databases">
        <authorList>
            <person name="Strapagiel D."/>
            <person name="Borowka P."/>
            <person name="Marciniak B."/>
            <person name="Bakula Z."/>
            <person name="Van Ingen J."/>
            <person name="Safianowska A."/>
            <person name="Dziadek J."/>
            <person name="Jagielski T."/>
        </authorList>
    </citation>
    <scope>NUCLEOTIDE SEQUENCE [LARGE SCALE GENOMIC DNA]</scope>
    <source>
        <strain evidence="2">1010001458</strain>
    </source>
</reference>
<comment type="caution">
    <text evidence="1">The sequence shown here is derived from an EMBL/GenBank/DDBJ whole genome shotgun (WGS) entry which is preliminary data.</text>
</comment>
<name>A0A164B2V6_9MYCO</name>
<dbReference type="AlphaFoldDB" id="A0A164B2V6"/>
<organism evidence="1 2">
    <name type="scientific">Mycobacterium ostraviense</name>
    <dbReference type="NCBI Taxonomy" id="2738409"/>
    <lineage>
        <taxon>Bacteria</taxon>
        <taxon>Bacillati</taxon>
        <taxon>Actinomycetota</taxon>
        <taxon>Actinomycetes</taxon>
        <taxon>Mycobacteriales</taxon>
        <taxon>Mycobacteriaceae</taxon>
        <taxon>Mycobacterium</taxon>
    </lineage>
</organism>
<accession>A0A164B2V6</accession>
<protein>
    <submittedName>
        <fullName evidence="1">Uncharacterized protein</fullName>
    </submittedName>
</protein>
<evidence type="ECO:0000313" key="1">
    <source>
        <dbReference type="EMBL" id="KZS63056.1"/>
    </source>
</evidence>